<keyword evidence="4" id="KW-1185">Reference proteome</keyword>
<organism evidence="3 4">
    <name type="scientific">Aureibaculum algae</name>
    <dbReference type="NCBI Taxonomy" id="2584122"/>
    <lineage>
        <taxon>Bacteria</taxon>
        <taxon>Pseudomonadati</taxon>
        <taxon>Bacteroidota</taxon>
        <taxon>Flavobacteriia</taxon>
        <taxon>Flavobacteriales</taxon>
        <taxon>Flavobacteriaceae</taxon>
        <taxon>Aureibaculum</taxon>
    </lineage>
</organism>
<evidence type="ECO:0000259" key="1">
    <source>
        <dbReference type="Pfam" id="PF14606"/>
    </source>
</evidence>
<dbReference type="Gene3D" id="2.60.120.260">
    <property type="entry name" value="Galactose-binding domain-like"/>
    <property type="match status" value="1"/>
</dbReference>
<dbReference type="SUPFAM" id="SSF52266">
    <property type="entry name" value="SGNH hydrolase"/>
    <property type="match status" value="1"/>
</dbReference>
<keyword evidence="3" id="KW-0378">Hydrolase</keyword>
<feature type="domain" description="SGNH hydrolase-type esterase N-terminal" evidence="2">
    <location>
        <begin position="43"/>
        <end position="177"/>
    </location>
</feature>
<dbReference type="InterPro" id="IPR036514">
    <property type="entry name" value="SGNH_hydro_sf"/>
</dbReference>
<dbReference type="Pfam" id="PF14607">
    <property type="entry name" value="GxDLY"/>
    <property type="match status" value="1"/>
</dbReference>
<dbReference type="GO" id="GO:0016788">
    <property type="term" value="F:hydrolase activity, acting on ester bonds"/>
    <property type="evidence" value="ECO:0007669"/>
    <property type="project" value="UniProtKB-ARBA"/>
</dbReference>
<accession>A0A5B7TUI3</accession>
<dbReference type="Gene3D" id="3.40.50.1110">
    <property type="entry name" value="SGNH hydrolase"/>
    <property type="match status" value="1"/>
</dbReference>
<feature type="domain" description="SGNH hydrolase-type esterase" evidence="1">
    <location>
        <begin position="186"/>
        <end position="357"/>
    </location>
</feature>
<dbReference type="CDD" id="cd01844">
    <property type="entry name" value="SGNH_hydrolase_like_6"/>
    <property type="match status" value="1"/>
</dbReference>
<dbReference type="AlphaFoldDB" id="A0A5B7TUI3"/>
<dbReference type="Proteomes" id="UP000306229">
    <property type="component" value="Chromosome"/>
</dbReference>
<dbReference type="Pfam" id="PF14606">
    <property type="entry name" value="Lipase_GDSL_3"/>
    <property type="match status" value="1"/>
</dbReference>
<evidence type="ECO:0000259" key="2">
    <source>
        <dbReference type="Pfam" id="PF14607"/>
    </source>
</evidence>
<dbReference type="EMBL" id="CP040749">
    <property type="protein sequence ID" value="QCX38981.1"/>
    <property type="molecule type" value="Genomic_DNA"/>
</dbReference>
<evidence type="ECO:0000313" key="3">
    <source>
        <dbReference type="EMBL" id="QCX38981.1"/>
    </source>
</evidence>
<dbReference type="KEGG" id="fbe:FF125_11240"/>
<evidence type="ECO:0000313" key="4">
    <source>
        <dbReference type="Proteomes" id="UP000306229"/>
    </source>
</evidence>
<name>A0A5B7TUI3_9FLAO</name>
<dbReference type="InterPro" id="IPR032740">
    <property type="entry name" value="GxDLY"/>
</dbReference>
<proteinExistence type="predicted"/>
<dbReference type="RefSeq" id="WP_138949858.1">
    <property type="nucleotide sequence ID" value="NZ_CP040749.1"/>
</dbReference>
<gene>
    <name evidence="3" type="ORF">FF125_11240</name>
</gene>
<dbReference type="OrthoDB" id="5624617at2"/>
<dbReference type="InterPro" id="IPR013830">
    <property type="entry name" value="SGNH_hydro"/>
</dbReference>
<sequence length="372" mass="42523">MIIKTYKTTFQHFLLLLFLSIPILSSSQEQHNIKYFGKDFFILEGTQINDSLKENRYDRLPLSYKELVRKPVWELSKSSAGMSIRFFSNSTSISVKWTVLNNLKMNHMAETGIKGVDLYFNNKGNWQYLNTARPTGIENEFKLMQNMSNEMREFKMFLPLYDGVNSIEIGIDSNSVIERPLHKNPKSIIFYGTSITQGGCASRPGMAHTNIISRKLNMDCINFGFSGNGMMEQPINELISEFNPLFYVIECLPNMNAEQVKNRTIPLVKTLQKKRPNTPIVFVENFLRESSALDIKGKALTNEKNATLKAEYIKMIEGGFKNVFYISSENATGDDHEGTVDGVHFTDLGFIRYADFLIDQFFQLGLIPKEAE</sequence>
<reference evidence="3 4" key="1">
    <citation type="submission" date="2019-05" db="EMBL/GenBank/DDBJ databases">
        <title>Algicella ahnfeltiae gen. nov., sp. nov., a novel marine bacterium of the family Flavobacteriaceae isolated from a red alga.</title>
        <authorList>
            <person name="Nedashkovskaya O.I."/>
            <person name="Kukhlevskiy A.D."/>
            <person name="Kim S.-G."/>
            <person name="Zhukova N.V."/>
            <person name="Mikhailov V.V."/>
        </authorList>
    </citation>
    <scope>NUCLEOTIDE SEQUENCE [LARGE SCALE GENOMIC DNA]</scope>
    <source>
        <strain evidence="3 4">10Alg115</strain>
    </source>
</reference>
<protein>
    <submittedName>
        <fullName evidence="3">Hydrolase</fullName>
    </submittedName>
</protein>